<dbReference type="InterPro" id="IPR029058">
    <property type="entry name" value="AB_hydrolase_fold"/>
</dbReference>
<proteinExistence type="inferred from homology"/>
<dbReference type="Gene3D" id="3.40.50.1820">
    <property type="entry name" value="alpha/beta hydrolase"/>
    <property type="match status" value="1"/>
</dbReference>
<sequence>MTRTTLLCFPYAGAGPSVYQPWRRLAPPELEVAPVSLPGREKRFVEEPYRRMEQAVDGLLDEVLELAAGADRVALFGHSMGAVLAYEMTRRLTGTAGVTVAHLFVSGSPDPWSGRDRTAADLPDDEFVARVEEFAGYTHPALEDPDMRELLLPGLRADVELHETYRPASDKRIEVPVTALRGADDTLVADAALIGWERVTSAGFAARRLPGGHMYLADSPAVLLDLVRRELAG</sequence>
<reference evidence="3 4" key="1">
    <citation type="submission" date="2024-10" db="EMBL/GenBank/DDBJ databases">
        <title>The Natural Products Discovery Center: Release of the First 8490 Sequenced Strains for Exploring Actinobacteria Biosynthetic Diversity.</title>
        <authorList>
            <person name="Kalkreuter E."/>
            <person name="Kautsar S.A."/>
            <person name="Yang D."/>
            <person name="Bader C.D."/>
            <person name="Teijaro C.N."/>
            <person name="Fluegel L."/>
            <person name="Davis C.M."/>
            <person name="Simpson J.R."/>
            <person name="Lauterbach L."/>
            <person name="Steele A.D."/>
            <person name="Gui C."/>
            <person name="Meng S."/>
            <person name="Li G."/>
            <person name="Viehrig K."/>
            <person name="Ye F."/>
            <person name="Su P."/>
            <person name="Kiefer A.F."/>
            <person name="Nichols A."/>
            <person name="Cepeda A.J."/>
            <person name="Yan W."/>
            <person name="Fan B."/>
            <person name="Jiang Y."/>
            <person name="Adhikari A."/>
            <person name="Zheng C.-J."/>
            <person name="Schuster L."/>
            <person name="Cowan T.M."/>
            <person name="Smanski M.J."/>
            <person name="Chevrette M.G."/>
            <person name="De Carvalho L.P.S."/>
            <person name="Shen B."/>
        </authorList>
    </citation>
    <scope>NUCLEOTIDE SEQUENCE [LARGE SCALE GENOMIC DNA]</scope>
    <source>
        <strain evidence="3 4">NPDC021253</strain>
    </source>
</reference>
<organism evidence="3 4">
    <name type="scientific">Micromonospora rubida</name>
    <dbReference type="NCBI Taxonomy" id="2697657"/>
    <lineage>
        <taxon>Bacteria</taxon>
        <taxon>Bacillati</taxon>
        <taxon>Actinomycetota</taxon>
        <taxon>Actinomycetes</taxon>
        <taxon>Micromonosporales</taxon>
        <taxon>Micromonosporaceae</taxon>
        <taxon>Micromonospora</taxon>
    </lineage>
</organism>
<dbReference type="PANTHER" id="PTHR11487">
    <property type="entry name" value="THIOESTERASE"/>
    <property type="match status" value="1"/>
</dbReference>
<dbReference type="SUPFAM" id="SSF53474">
    <property type="entry name" value="alpha/beta-Hydrolases"/>
    <property type="match status" value="1"/>
</dbReference>
<evidence type="ECO:0000256" key="1">
    <source>
        <dbReference type="ARBA" id="ARBA00007169"/>
    </source>
</evidence>
<protein>
    <submittedName>
        <fullName evidence="3">Thioesterase II family protein</fullName>
    </submittedName>
</protein>
<evidence type="ECO:0000313" key="4">
    <source>
        <dbReference type="Proteomes" id="UP001611075"/>
    </source>
</evidence>
<dbReference type="PANTHER" id="PTHR11487:SF0">
    <property type="entry name" value="S-ACYL FATTY ACID SYNTHASE THIOESTERASE, MEDIUM CHAIN"/>
    <property type="match status" value="1"/>
</dbReference>
<comment type="caution">
    <text evidence="3">The sequence shown here is derived from an EMBL/GenBank/DDBJ whole genome shotgun (WGS) entry which is preliminary data.</text>
</comment>
<name>A0ABW7SX34_9ACTN</name>
<dbReference type="InterPro" id="IPR001031">
    <property type="entry name" value="Thioesterase"/>
</dbReference>
<dbReference type="Proteomes" id="UP001611075">
    <property type="component" value="Unassembled WGS sequence"/>
</dbReference>
<keyword evidence="4" id="KW-1185">Reference proteome</keyword>
<gene>
    <name evidence="3" type="ORF">ACH4OY_29820</name>
</gene>
<evidence type="ECO:0000259" key="2">
    <source>
        <dbReference type="Pfam" id="PF00975"/>
    </source>
</evidence>
<dbReference type="Pfam" id="PF00975">
    <property type="entry name" value="Thioesterase"/>
    <property type="match status" value="1"/>
</dbReference>
<feature type="domain" description="Thioesterase" evidence="2">
    <location>
        <begin position="5"/>
        <end position="222"/>
    </location>
</feature>
<comment type="similarity">
    <text evidence="1">Belongs to the thioesterase family.</text>
</comment>
<dbReference type="InterPro" id="IPR012223">
    <property type="entry name" value="TEII"/>
</dbReference>
<dbReference type="EMBL" id="JBIRPU010000035">
    <property type="protein sequence ID" value="MFI0796852.1"/>
    <property type="molecule type" value="Genomic_DNA"/>
</dbReference>
<accession>A0ABW7SX34</accession>
<dbReference type="RefSeq" id="WP_396685352.1">
    <property type="nucleotide sequence ID" value="NZ_JBIRPU010000035.1"/>
</dbReference>
<evidence type="ECO:0000313" key="3">
    <source>
        <dbReference type="EMBL" id="MFI0796852.1"/>
    </source>
</evidence>